<dbReference type="RefSeq" id="XP_020073486.1">
    <property type="nucleotide sequence ID" value="XM_020214176.1"/>
</dbReference>
<proteinExistence type="predicted"/>
<keyword evidence="2 8" id="KW-0812">Transmembrane</keyword>
<dbReference type="Proteomes" id="UP000094389">
    <property type="component" value="Unassembled WGS sequence"/>
</dbReference>
<dbReference type="PANTHER" id="PTHR23129">
    <property type="entry name" value="ACYL-COENZYME A DIPHOSPHATASE FITM2"/>
    <property type="match status" value="1"/>
</dbReference>
<dbReference type="STRING" id="983966.A0A1E4SA92"/>
<feature type="transmembrane region" description="Helical" evidence="8">
    <location>
        <begin position="230"/>
        <end position="252"/>
    </location>
</feature>
<feature type="transmembrane region" description="Helical" evidence="8">
    <location>
        <begin position="60"/>
        <end position="83"/>
    </location>
</feature>
<feature type="transmembrane region" description="Helical" evidence="8">
    <location>
        <begin position="151"/>
        <end position="167"/>
    </location>
</feature>
<evidence type="ECO:0000256" key="2">
    <source>
        <dbReference type="ARBA" id="ARBA00022692"/>
    </source>
</evidence>
<feature type="transmembrane region" description="Helical" evidence="8">
    <location>
        <begin position="192"/>
        <end position="223"/>
    </location>
</feature>
<keyword evidence="7 8" id="KW-0472">Membrane</keyword>
<dbReference type="InterPro" id="IPR019388">
    <property type="entry name" value="FIT"/>
</dbReference>
<keyword evidence="3" id="KW-0378">Hydrolase</keyword>
<gene>
    <name evidence="9" type="ORF">CYBJADRAFT_165728</name>
</gene>
<reference evidence="9 10" key="1">
    <citation type="journal article" date="2016" name="Proc. Natl. Acad. Sci. U.S.A.">
        <title>Comparative genomics of biotechnologically important yeasts.</title>
        <authorList>
            <person name="Riley R."/>
            <person name="Haridas S."/>
            <person name="Wolfe K.H."/>
            <person name="Lopes M.R."/>
            <person name="Hittinger C.T."/>
            <person name="Goeker M."/>
            <person name="Salamov A.A."/>
            <person name="Wisecaver J.H."/>
            <person name="Long T.M."/>
            <person name="Calvey C.H."/>
            <person name="Aerts A.L."/>
            <person name="Barry K.W."/>
            <person name="Choi C."/>
            <person name="Clum A."/>
            <person name="Coughlan A.Y."/>
            <person name="Deshpande S."/>
            <person name="Douglass A.P."/>
            <person name="Hanson S.J."/>
            <person name="Klenk H.-P."/>
            <person name="LaButti K.M."/>
            <person name="Lapidus A."/>
            <person name="Lindquist E.A."/>
            <person name="Lipzen A.M."/>
            <person name="Meier-Kolthoff J.P."/>
            <person name="Ohm R.A."/>
            <person name="Otillar R.P."/>
            <person name="Pangilinan J.L."/>
            <person name="Peng Y."/>
            <person name="Rokas A."/>
            <person name="Rosa C.A."/>
            <person name="Scheuner C."/>
            <person name="Sibirny A.A."/>
            <person name="Slot J.C."/>
            <person name="Stielow J.B."/>
            <person name="Sun H."/>
            <person name="Kurtzman C.P."/>
            <person name="Blackwell M."/>
            <person name="Grigoriev I.V."/>
            <person name="Jeffries T.W."/>
        </authorList>
    </citation>
    <scope>NUCLEOTIDE SEQUENCE [LARGE SCALE GENOMIC DNA]</scope>
    <source>
        <strain evidence="10">ATCC 18201 / CBS 1600 / BCRC 20928 / JCM 3617 / NBRC 0987 / NRRL Y-1542</strain>
    </source>
</reference>
<dbReference type="OMA" id="NIIFANH"/>
<dbReference type="GO" id="GO:0019915">
    <property type="term" value="P:lipid storage"/>
    <property type="evidence" value="ECO:0007669"/>
    <property type="project" value="InterPro"/>
</dbReference>
<dbReference type="GO" id="GO:0008654">
    <property type="term" value="P:phospholipid biosynthetic process"/>
    <property type="evidence" value="ECO:0007669"/>
    <property type="project" value="TreeGrafter"/>
</dbReference>
<dbReference type="GO" id="GO:0034389">
    <property type="term" value="P:lipid droplet organization"/>
    <property type="evidence" value="ECO:0007669"/>
    <property type="project" value="TreeGrafter"/>
</dbReference>
<protein>
    <submittedName>
        <fullName evidence="9">Uncharacterized protein</fullName>
    </submittedName>
</protein>
<evidence type="ECO:0000256" key="3">
    <source>
        <dbReference type="ARBA" id="ARBA00022801"/>
    </source>
</evidence>
<dbReference type="GO" id="GO:0005789">
    <property type="term" value="C:endoplasmic reticulum membrane"/>
    <property type="evidence" value="ECO:0007669"/>
    <property type="project" value="UniProtKB-SubCell"/>
</dbReference>
<keyword evidence="4" id="KW-0256">Endoplasmic reticulum</keyword>
<dbReference type="GO" id="GO:0010945">
    <property type="term" value="F:coenzyme A diphosphatase activity"/>
    <property type="evidence" value="ECO:0007669"/>
    <property type="project" value="InterPro"/>
</dbReference>
<dbReference type="GeneID" id="30988572"/>
<name>A0A1E4SA92_CYBJN</name>
<evidence type="ECO:0000256" key="4">
    <source>
        <dbReference type="ARBA" id="ARBA00022824"/>
    </source>
</evidence>
<dbReference type="PANTHER" id="PTHR23129:SF0">
    <property type="entry name" value="ACYL-COENZYME A DIPHOSPHATASE FITM2"/>
    <property type="match status" value="1"/>
</dbReference>
<keyword evidence="6" id="KW-0443">Lipid metabolism</keyword>
<accession>A0A1E4SA92</accession>
<dbReference type="OrthoDB" id="5579088at2759"/>
<feature type="transmembrane region" description="Helical" evidence="8">
    <location>
        <begin position="20"/>
        <end position="39"/>
    </location>
</feature>
<evidence type="ECO:0000313" key="10">
    <source>
        <dbReference type="Proteomes" id="UP000094389"/>
    </source>
</evidence>
<evidence type="ECO:0000256" key="8">
    <source>
        <dbReference type="SAM" id="Phobius"/>
    </source>
</evidence>
<dbReference type="EMBL" id="KV453925">
    <property type="protein sequence ID" value="ODV76447.1"/>
    <property type="molecule type" value="Genomic_DNA"/>
</dbReference>
<evidence type="ECO:0000256" key="1">
    <source>
        <dbReference type="ARBA" id="ARBA00004477"/>
    </source>
</evidence>
<keyword evidence="5 8" id="KW-1133">Transmembrane helix</keyword>
<keyword evidence="10" id="KW-1185">Reference proteome</keyword>
<dbReference type="Pfam" id="PF10261">
    <property type="entry name" value="FIT"/>
    <property type="match status" value="1"/>
</dbReference>
<organism evidence="9 10">
    <name type="scientific">Cyberlindnera jadinii (strain ATCC 18201 / CBS 1600 / BCRC 20928 / JCM 3617 / NBRC 0987 / NRRL Y-1542)</name>
    <name type="common">Torula yeast</name>
    <name type="synonym">Candida utilis</name>
    <dbReference type="NCBI Taxonomy" id="983966"/>
    <lineage>
        <taxon>Eukaryota</taxon>
        <taxon>Fungi</taxon>
        <taxon>Dikarya</taxon>
        <taxon>Ascomycota</taxon>
        <taxon>Saccharomycotina</taxon>
        <taxon>Saccharomycetes</taxon>
        <taxon>Phaffomycetales</taxon>
        <taxon>Phaffomycetaceae</taxon>
        <taxon>Cyberlindnera</taxon>
    </lineage>
</organism>
<evidence type="ECO:0000256" key="6">
    <source>
        <dbReference type="ARBA" id="ARBA00023098"/>
    </source>
</evidence>
<sequence length="254" mass="29056">MGLYSAVVSTVNERVFRWKGSVLVYPPVLLVGLIVRFTLSEKVIDNIRTNIFPEDNTFNIIFANHSFQIFTILWLMIFFMHVLKDFTRSKFQSLLPTAIQHTHDTVPFKSKSIRAWQLILCFFLKYSLTLASIVGILTLRHYIQETYGMNISGHYISIVTLSITIIWETRSSISDADILELENSDGLDKRTLLIYAFLSGVLLLCASILAIWLLVLFVTAVFYHTAVEKLIGLIWGYVTPLLIFHGLSYLNIDP</sequence>
<dbReference type="AlphaFoldDB" id="A0A1E4SA92"/>
<comment type="subcellular location">
    <subcellularLocation>
        <location evidence="1">Endoplasmic reticulum membrane</location>
        <topology evidence="1">Multi-pass membrane protein</topology>
    </subcellularLocation>
</comment>
<evidence type="ECO:0000313" key="9">
    <source>
        <dbReference type="EMBL" id="ODV76447.1"/>
    </source>
</evidence>
<feature type="transmembrane region" description="Helical" evidence="8">
    <location>
        <begin position="115"/>
        <end position="139"/>
    </location>
</feature>
<evidence type="ECO:0000256" key="5">
    <source>
        <dbReference type="ARBA" id="ARBA00022989"/>
    </source>
</evidence>
<evidence type="ECO:0000256" key="7">
    <source>
        <dbReference type="ARBA" id="ARBA00023136"/>
    </source>
</evidence>